<dbReference type="Pfam" id="PF00005">
    <property type="entry name" value="ABC_tran"/>
    <property type="match status" value="1"/>
</dbReference>
<keyword evidence="1" id="KW-0813">Transport</keyword>
<dbReference type="InterPro" id="IPR003593">
    <property type="entry name" value="AAA+_ATPase"/>
</dbReference>
<evidence type="ECO:0000256" key="2">
    <source>
        <dbReference type="ARBA" id="ARBA00022741"/>
    </source>
</evidence>
<protein>
    <submittedName>
        <fullName evidence="5">ABC transporter ATP-binding protein</fullName>
    </submittedName>
</protein>
<keyword evidence="3 5" id="KW-0067">ATP-binding</keyword>
<dbReference type="InterPro" id="IPR027417">
    <property type="entry name" value="P-loop_NTPase"/>
</dbReference>
<evidence type="ECO:0000259" key="4">
    <source>
        <dbReference type="PROSITE" id="PS50893"/>
    </source>
</evidence>
<accession>A0ABS0GMB8</accession>
<dbReference type="InterPro" id="IPR051782">
    <property type="entry name" value="ABC_Transporter_VariousFunc"/>
</dbReference>
<dbReference type="Gene3D" id="3.40.50.300">
    <property type="entry name" value="P-loop containing nucleotide triphosphate hydrolases"/>
    <property type="match status" value="1"/>
</dbReference>
<dbReference type="CDD" id="cd03230">
    <property type="entry name" value="ABC_DR_subfamily_A"/>
    <property type="match status" value="1"/>
</dbReference>
<dbReference type="PROSITE" id="PS50893">
    <property type="entry name" value="ABC_TRANSPORTER_2"/>
    <property type="match status" value="1"/>
</dbReference>
<dbReference type="Proteomes" id="UP000597206">
    <property type="component" value="Unassembled WGS sequence"/>
</dbReference>
<keyword evidence="2" id="KW-0547">Nucleotide-binding</keyword>
<dbReference type="PANTHER" id="PTHR42939:SF1">
    <property type="entry name" value="ABC TRANSPORTER ATP-BINDING PROTEIN ALBC-RELATED"/>
    <property type="match status" value="1"/>
</dbReference>
<evidence type="ECO:0000256" key="3">
    <source>
        <dbReference type="ARBA" id="ARBA00022840"/>
    </source>
</evidence>
<dbReference type="PANTHER" id="PTHR42939">
    <property type="entry name" value="ABC TRANSPORTER ATP-BINDING PROTEIN ALBC-RELATED"/>
    <property type="match status" value="1"/>
</dbReference>
<proteinExistence type="predicted"/>
<feature type="domain" description="ABC transporter" evidence="4">
    <location>
        <begin position="5"/>
        <end position="235"/>
    </location>
</feature>
<dbReference type="RefSeq" id="WP_196125384.1">
    <property type="nucleotide sequence ID" value="NZ_JADPMR010000004.1"/>
</dbReference>
<evidence type="ECO:0000313" key="6">
    <source>
        <dbReference type="Proteomes" id="UP000597206"/>
    </source>
</evidence>
<comment type="caution">
    <text evidence="5">The sequence shown here is derived from an EMBL/GenBank/DDBJ whole genome shotgun (WGS) entry which is preliminary data.</text>
</comment>
<sequence length="290" mass="32624">MKPLIQVQGLGKQYHKVSAKQALKDVSFTLEPGQILGLLGHNGAGKSTLIQSLLGSLRYEGLVRVMDLEPIRDHAAVMRHLAYVSDVNSLPDWMTVAQIIKYMRGVNPDFNANFAYKRLAKTDINSKTRIGALSKGMKVQLHLALVMATNCQILILDEPTLGLDLMYRDTFYRHLLEWFEAGDGKRSIIISSHEVDEIEHLLTDVLILKQGRSVMSSSLESVTEDYFILDAAHQYSDQIQMMNPLASEPGLGTYRWLLKSEYQQQVQSLGNIYSVKLADVFLALQKEAEK</sequence>
<gene>
    <name evidence="5" type="ORF">I1A42_23525</name>
</gene>
<name>A0ABS0GMB8_9VIBR</name>
<evidence type="ECO:0000256" key="1">
    <source>
        <dbReference type="ARBA" id="ARBA00022448"/>
    </source>
</evidence>
<dbReference type="SUPFAM" id="SSF52540">
    <property type="entry name" value="P-loop containing nucleoside triphosphate hydrolases"/>
    <property type="match status" value="1"/>
</dbReference>
<reference evidence="5 6" key="1">
    <citation type="submission" date="2020-11" db="EMBL/GenBank/DDBJ databases">
        <title>Vibrio nitrifigilis sp. nov., a marine nitrogen-fixing bacterium isolated from the lagoon sediment of an islet inside an atoll.</title>
        <authorList>
            <person name="Wang L.-T."/>
            <person name="Shieh W.Y."/>
        </authorList>
    </citation>
    <scope>NUCLEOTIDE SEQUENCE [LARGE SCALE GENOMIC DNA]</scope>
    <source>
        <strain evidence="5 6">NFV-1</strain>
    </source>
</reference>
<dbReference type="GO" id="GO:0005524">
    <property type="term" value="F:ATP binding"/>
    <property type="evidence" value="ECO:0007669"/>
    <property type="project" value="UniProtKB-KW"/>
</dbReference>
<keyword evidence="6" id="KW-1185">Reference proteome</keyword>
<dbReference type="InterPro" id="IPR003439">
    <property type="entry name" value="ABC_transporter-like_ATP-bd"/>
</dbReference>
<dbReference type="EMBL" id="JADPMR010000004">
    <property type="protein sequence ID" value="MBF9003455.1"/>
    <property type="molecule type" value="Genomic_DNA"/>
</dbReference>
<evidence type="ECO:0000313" key="5">
    <source>
        <dbReference type="EMBL" id="MBF9003455.1"/>
    </source>
</evidence>
<organism evidence="5 6">
    <name type="scientific">Vibrio nitrifigilis</name>
    <dbReference type="NCBI Taxonomy" id="2789781"/>
    <lineage>
        <taxon>Bacteria</taxon>
        <taxon>Pseudomonadati</taxon>
        <taxon>Pseudomonadota</taxon>
        <taxon>Gammaproteobacteria</taxon>
        <taxon>Vibrionales</taxon>
        <taxon>Vibrionaceae</taxon>
        <taxon>Vibrio</taxon>
    </lineage>
</organism>
<dbReference type="SMART" id="SM00382">
    <property type="entry name" value="AAA"/>
    <property type="match status" value="1"/>
</dbReference>